<dbReference type="EMBL" id="JAUSRA010000001">
    <property type="protein sequence ID" value="MDP9796150.1"/>
    <property type="molecule type" value="Genomic_DNA"/>
</dbReference>
<evidence type="ECO:0000313" key="2">
    <source>
        <dbReference type="Proteomes" id="UP001240984"/>
    </source>
</evidence>
<proteinExistence type="predicted"/>
<evidence type="ECO:0000313" key="1">
    <source>
        <dbReference type="EMBL" id="MDP9796150.1"/>
    </source>
</evidence>
<dbReference type="RefSeq" id="WP_306832519.1">
    <property type="nucleotide sequence ID" value="NZ_JAUSRA010000001.1"/>
</dbReference>
<sequence length="613" mass="65152">MRALMYQFYRGIPDEAMDRLVERPLFGAGNENVRMTLDDLGDRADMMGLPVEIPISRFAAPDGAHPFLTNRVVFSDASGPTTRENALLVKVEPKDRVWAENPFATVGDDVRAEAIAGGYPSGRIVPVPGGKRLGRPGPLAEFAHAAALTGGRPLTPEDLTRDGVPPLTTLSGYGEVLAHVAGAPEAKYSLVEVRGQGEADAKVFVAVHDPAGGSYLEFGSGTSAVFPDLPESIRITTLPPDFDLAGLTDDPATAGAVPATPLAFPAGVTPHHTFGPAGTRSVDWIGGSGGAPRELLETLSTHAEALNRSVIVIGPQPRDARSLLEPRRSEKRDLLRTELMVLQHIANENVAPIVVDYGGAGAEFAKMAARHGAPVMRQSMGGGLDLDRSWTGVGPDGSTVAPFAQITKDRLKSVGDLQQTRVTRVDPVLMSLLTTPLNDAAALRERFETDGSTLKALRPQIQDLPVDPELFRAHDKLIELFERNDGLFGPATKYLADIQGGDNRMVLPDLPTVIREAPPAVRTAALEDLKAVTFGTHDGGAARAVLDAVKTGISGGSREAMAKTIRDYAVYLPKGEGGRADVIRTLQGWRDAEPEGVLKSVFDEAAVLVATCP</sequence>
<reference evidence="1 2" key="1">
    <citation type="submission" date="2023-07" db="EMBL/GenBank/DDBJ databases">
        <title>Sequencing the genomes of 1000 actinobacteria strains.</title>
        <authorList>
            <person name="Klenk H.-P."/>
        </authorList>
    </citation>
    <scope>NUCLEOTIDE SEQUENCE [LARGE SCALE GENOMIC DNA]</scope>
    <source>
        <strain evidence="1 2">DSM 44710</strain>
    </source>
</reference>
<organism evidence="1 2">
    <name type="scientific">Catenuloplanes nepalensis</name>
    <dbReference type="NCBI Taxonomy" id="587533"/>
    <lineage>
        <taxon>Bacteria</taxon>
        <taxon>Bacillati</taxon>
        <taxon>Actinomycetota</taxon>
        <taxon>Actinomycetes</taxon>
        <taxon>Micromonosporales</taxon>
        <taxon>Micromonosporaceae</taxon>
        <taxon>Catenuloplanes</taxon>
    </lineage>
</organism>
<protein>
    <submittedName>
        <fullName evidence="1">Uncharacterized protein</fullName>
    </submittedName>
</protein>
<comment type="caution">
    <text evidence="1">The sequence shown here is derived from an EMBL/GenBank/DDBJ whole genome shotgun (WGS) entry which is preliminary data.</text>
</comment>
<keyword evidence="2" id="KW-1185">Reference proteome</keyword>
<accession>A0ABT9MXI9</accession>
<dbReference type="Proteomes" id="UP001240984">
    <property type="component" value="Unassembled WGS sequence"/>
</dbReference>
<name>A0ABT9MXI9_9ACTN</name>
<gene>
    <name evidence="1" type="ORF">J2S43_004662</name>
</gene>